<dbReference type="Proteomes" id="UP001595872">
    <property type="component" value="Unassembled WGS sequence"/>
</dbReference>
<dbReference type="Pfam" id="PF00196">
    <property type="entry name" value="GerE"/>
    <property type="match status" value="1"/>
</dbReference>
<accession>A0ABV9TVY8</accession>
<keyword evidence="6" id="KW-1185">Reference proteome</keyword>
<feature type="region of interest" description="Disordered" evidence="3">
    <location>
        <begin position="832"/>
        <end position="866"/>
    </location>
</feature>
<dbReference type="InterPro" id="IPR036388">
    <property type="entry name" value="WH-like_DNA-bd_sf"/>
</dbReference>
<evidence type="ECO:0000256" key="1">
    <source>
        <dbReference type="ARBA" id="ARBA00022741"/>
    </source>
</evidence>
<dbReference type="SUPFAM" id="SSF46894">
    <property type="entry name" value="C-terminal effector domain of the bipartite response regulators"/>
    <property type="match status" value="1"/>
</dbReference>
<dbReference type="InterPro" id="IPR041664">
    <property type="entry name" value="AAA_16"/>
</dbReference>
<sequence length="931" mass="99453">MERTGILERLDELVDRSAGGRGGLATVTGATAMGKTALLHALAERAGAAGRTVLSAAGSPHEAGVPHGVLFQLLHTVDAPVPGVAPSSPATAEDELAVARRTHRIVAGLAAERPVLIAVDDVQHVDPASLLCLLHLAQRLPRLRLALVLTRGVAVDEQAPRVLHDLLSRPNAQRFHLEPLSRAGVRDLVAERVSGVPADRYVAEVHRLSGGNPLLARTLVEEEQPPAGAAASAEFELPTGHVFHQTILACLHRLGPGALRVARGAALLDGAARPALIARLSGLDPVPAGRFLRLLTGVGVLDGTRFRSPGVRQAVLAETPHEEMTVLRHRAARLLHDDGAATPAIAEHLLQAGPLLEEWVPGALRDAAGRALAEGDVARGIRCLDLAEECCSLDEQRASVRAQKTAVRWQSRPAESARHFLSLKRSVTAGLLTGPEALLVAEGLLFHLDFDDAMEVVARIETGSGEAGESGAADAELAETLDNTRQLLASDFPGVNERAGRSQRSVPPLVTAASSARARNALNLVLERGADEYAIAVAVRALQDSRTRPTWTPRGFPSALLALCYAERIEDAAEWSERFRADMERRDAPAWRAVLDCIGALIALRRGRLADAVRQAEAAHARLAGPRWNLGAAAALAVLVEAHTAIGDHRAAARRLAVEPPPELFLTRTGLHYLYARGRHHLATGDATMALSDFLECGALMRRWNLDTPAVAPWRLGGAEAWLALGDRHQAARLVEEQLAEPDTGLVRSRGMALHSLASVRPAAERPALLQEALRLLEAAGARYEAASVLADLSRAYQRLGEKGRARTTARRAWRIAKSCHAEEMCQALLPSSSPRSVGAGRTAAGTRSSGGPRGSAPARAEQSAFAKLSDSERRVAVLAAQGYTNREIADRLFITVSTVEQHLTRVYRKMGIRNREQLLEGAHADSSEAV</sequence>
<dbReference type="InterPro" id="IPR011990">
    <property type="entry name" value="TPR-like_helical_dom_sf"/>
</dbReference>
<dbReference type="CDD" id="cd06170">
    <property type="entry name" value="LuxR_C_like"/>
    <property type="match status" value="1"/>
</dbReference>
<dbReference type="Gene3D" id="3.40.50.300">
    <property type="entry name" value="P-loop containing nucleotide triphosphate hydrolases"/>
    <property type="match status" value="1"/>
</dbReference>
<feature type="domain" description="HTH luxR-type" evidence="4">
    <location>
        <begin position="862"/>
        <end position="927"/>
    </location>
</feature>
<protein>
    <submittedName>
        <fullName evidence="5">AAA family ATPase</fullName>
    </submittedName>
</protein>
<organism evidence="5 6">
    <name type="scientific">Actinomadura gamaensis</name>
    <dbReference type="NCBI Taxonomy" id="1763541"/>
    <lineage>
        <taxon>Bacteria</taxon>
        <taxon>Bacillati</taxon>
        <taxon>Actinomycetota</taxon>
        <taxon>Actinomycetes</taxon>
        <taxon>Streptosporangiales</taxon>
        <taxon>Thermomonosporaceae</taxon>
        <taxon>Actinomadura</taxon>
    </lineage>
</organism>
<gene>
    <name evidence="5" type="ORF">ACFPCY_09640</name>
</gene>
<keyword evidence="2" id="KW-0067">ATP-binding</keyword>
<dbReference type="InterPro" id="IPR016032">
    <property type="entry name" value="Sig_transdc_resp-reg_C-effctor"/>
</dbReference>
<dbReference type="PANTHER" id="PTHR16305">
    <property type="entry name" value="TESTICULAR SOLUBLE ADENYLYL CYCLASE"/>
    <property type="match status" value="1"/>
</dbReference>
<evidence type="ECO:0000256" key="3">
    <source>
        <dbReference type="SAM" id="MobiDB-lite"/>
    </source>
</evidence>
<dbReference type="PRINTS" id="PR00038">
    <property type="entry name" value="HTHLUXR"/>
</dbReference>
<proteinExistence type="predicted"/>
<evidence type="ECO:0000313" key="5">
    <source>
        <dbReference type="EMBL" id="MFC4907581.1"/>
    </source>
</evidence>
<dbReference type="SUPFAM" id="SSF52540">
    <property type="entry name" value="P-loop containing nucleoside triphosphate hydrolases"/>
    <property type="match status" value="1"/>
</dbReference>
<dbReference type="PROSITE" id="PS00622">
    <property type="entry name" value="HTH_LUXR_1"/>
    <property type="match status" value="1"/>
</dbReference>
<dbReference type="SMART" id="SM00421">
    <property type="entry name" value="HTH_LUXR"/>
    <property type="match status" value="1"/>
</dbReference>
<evidence type="ECO:0000256" key="2">
    <source>
        <dbReference type="ARBA" id="ARBA00022840"/>
    </source>
</evidence>
<dbReference type="RefSeq" id="WP_378253778.1">
    <property type="nucleotide sequence ID" value="NZ_JBHSIT010000002.1"/>
</dbReference>
<dbReference type="InterPro" id="IPR000792">
    <property type="entry name" value="Tscrpt_reg_LuxR_C"/>
</dbReference>
<evidence type="ECO:0000313" key="6">
    <source>
        <dbReference type="Proteomes" id="UP001595872"/>
    </source>
</evidence>
<keyword evidence="1" id="KW-0547">Nucleotide-binding</keyword>
<dbReference type="Pfam" id="PF13191">
    <property type="entry name" value="AAA_16"/>
    <property type="match status" value="1"/>
</dbReference>
<dbReference type="PANTHER" id="PTHR16305:SF35">
    <property type="entry name" value="TRANSCRIPTIONAL ACTIVATOR DOMAIN"/>
    <property type="match status" value="1"/>
</dbReference>
<dbReference type="InterPro" id="IPR027417">
    <property type="entry name" value="P-loop_NTPase"/>
</dbReference>
<dbReference type="PROSITE" id="PS50043">
    <property type="entry name" value="HTH_LUXR_2"/>
    <property type="match status" value="1"/>
</dbReference>
<dbReference type="Gene3D" id="1.25.40.10">
    <property type="entry name" value="Tetratricopeptide repeat domain"/>
    <property type="match status" value="1"/>
</dbReference>
<name>A0ABV9TVY8_9ACTN</name>
<dbReference type="EMBL" id="JBHSIT010000002">
    <property type="protein sequence ID" value="MFC4907581.1"/>
    <property type="molecule type" value="Genomic_DNA"/>
</dbReference>
<evidence type="ECO:0000259" key="4">
    <source>
        <dbReference type="PROSITE" id="PS50043"/>
    </source>
</evidence>
<dbReference type="Gene3D" id="1.10.10.10">
    <property type="entry name" value="Winged helix-like DNA-binding domain superfamily/Winged helix DNA-binding domain"/>
    <property type="match status" value="1"/>
</dbReference>
<comment type="caution">
    <text evidence="5">The sequence shown here is derived from an EMBL/GenBank/DDBJ whole genome shotgun (WGS) entry which is preliminary data.</text>
</comment>
<reference evidence="6" key="1">
    <citation type="journal article" date="2019" name="Int. J. Syst. Evol. Microbiol.">
        <title>The Global Catalogue of Microorganisms (GCM) 10K type strain sequencing project: providing services to taxonomists for standard genome sequencing and annotation.</title>
        <authorList>
            <consortium name="The Broad Institute Genomics Platform"/>
            <consortium name="The Broad Institute Genome Sequencing Center for Infectious Disease"/>
            <person name="Wu L."/>
            <person name="Ma J."/>
        </authorList>
    </citation>
    <scope>NUCLEOTIDE SEQUENCE [LARGE SCALE GENOMIC DNA]</scope>
    <source>
        <strain evidence="6">KLKA75</strain>
    </source>
</reference>